<feature type="region of interest" description="Disordered" evidence="1">
    <location>
        <begin position="51"/>
        <end position="80"/>
    </location>
</feature>
<dbReference type="OrthoDB" id="272985at2759"/>
<keyword evidence="2" id="KW-0347">Helicase</keyword>
<keyword evidence="2" id="KW-0378">Hydrolase</keyword>
<dbReference type="GO" id="GO:0004386">
    <property type="term" value="F:helicase activity"/>
    <property type="evidence" value="ECO:0007669"/>
    <property type="project" value="UniProtKB-KW"/>
</dbReference>
<dbReference type="AlphaFoldDB" id="A0A225VMK6"/>
<feature type="compositionally biased region" description="Basic and acidic residues" evidence="1">
    <location>
        <begin position="69"/>
        <end position="80"/>
    </location>
</feature>
<keyword evidence="2" id="KW-0547">Nucleotide-binding</keyword>
<gene>
    <name evidence="2" type="ORF">PHMEG_00022085</name>
</gene>
<comment type="caution">
    <text evidence="2">The sequence shown here is derived from an EMBL/GenBank/DDBJ whole genome shotgun (WGS) entry which is preliminary data.</text>
</comment>
<name>A0A225VMK6_9STRA</name>
<protein>
    <submittedName>
        <fullName evidence="2">Helitron helicase</fullName>
    </submittedName>
</protein>
<reference evidence="3" key="1">
    <citation type="submission" date="2017-03" db="EMBL/GenBank/DDBJ databases">
        <title>Phytopthora megakarya and P. palmivora, two closely related causual agents of cacao black pod achieved similar genome size and gene model numbers by different mechanisms.</title>
        <authorList>
            <person name="Ali S."/>
            <person name="Shao J."/>
            <person name="Larry D.J."/>
            <person name="Kronmiller B."/>
            <person name="Shen D."/>
            <person name="Strem M.D."/>
            <person name="Melnick R.L."/>
            <person name="Guiltinan M.J."/>
            <person name="Tyler B.M."/>
            <person name="Meinhardt L.W."/>
            <person name="Bailey B.A."/>
        </authorList>
    </citation>
    <scope>NUCLEOTIDE SEQUENCE [LARGE SCALE GENOMIC DNA]</scope>
    <source>
        <strain evidence="3">zdho120</strain>
    </source>
</reference>
<keyword evidence="2" id="KW-0067">ATP-binding</keyword>
<dbReference type="Proteomes" id="UP000198211">
    <property type="component" value="Unassembled WGS sequence"/>
</dbReference>
<organism evidence="2 3">
    <name type="scientific">Phytophthora megakarya</name>
    <dbReference type="NCBI Taxonomy" id="4795"/>
    <lineage>
        <taxon>Eukaryota</taxon>
        <taxon>Sar</taxon>
        <taxon>Stramenopiles</taxon>
        <taxon>Oomycota</taxon>
        <taxon>Peronosporomycetes</taxon>
        <taxon>Peronosporales</taxon>
        <taxon>Peronosporaceae</taxon>
        <taxon>Phytophthora</taxon>
    </lineage>
</organism>
<accession>A0A225VMK6</accession>
<keyword evidence="3" id="KW-1185">Reference proteome</keyword>
<sequence length="80" mass="9006">MKNESEPSGGNVIVFIEDHRQIVPVLKDTTHSETKTACFKSRYPVNDNIGEGDIYLPHDPPEVPPVLGELRDEDAKTDRF</sequence>
<dbReference type="EMBL" id="NBNE01004262">
    <property type="protein sequence ID" value="OWZ05760.1"/>
    <property type="molecule type" value="Genomic_DNA"/>
</dbReference>
<proteinExistence type="predicted"/>
<evidence type="ECO:0000256" key="1">
    <source>
        <dbReference type="SAM" id="MobiDB-lite"/>
    </source>
</evidence>
<evidence type="ECO:0000313" key="3">
    <source>
        <dbReference type="Proteomes" id="UP000198211"/>
    </source>
</evidence>
<evidence type="ECO:0000313" key="2">
    <source>
        <dbReference type="EMBL" id="OWZ05760.1"/>
    </source>
</evidence>